<dbReference type="EMBL" id="BEZZ01206387">
    <property type="protein sequence ID" value="GCC46939.1"/>
    <property type="molecule type" value="Genomic_DNA"/>
</dbReference>
<reference evidence="2 3" key="1">
    <citation type="journal article" date="2018" name="Nat. Ecol. Evol.">
        <title>Shark genomes provide insights into elasmobranch evolution and the origin of vertebrates.</title>
        <authorList>
            <person name="Hara Y"/>
            <person name="Yamaguchi K"/>
            <person name="Onimaru K"/>
            <person name="Kadota M"/>
            <person name="Koyanagi M"/>
            <person name="Keeley SD"/>
            <person name="Tatsumi K"/>
            <person name="Tanaka K"/>
            <person name="Motone F"/>
            <person name="Kageyama Y"/>
            <person name="Nozu R"/>
            <person name="Adachi N"/>
            <person name="Nishimura O"/>
            <person name="Nakagawa R"/>
            <person name="Tanegashima C"/>
            <person name="Kiyatake I"/>
            <person name="Matsumoto R"/>
            <person name="Murakumo K"/>
            <person name="Nishida K"/>
            <person name="Terakita A"/>
            <person name="Kuratani S"/>
            <person name="Sato K"/>
            <person name="Hyodo S Kuraku.S."/>
        </authorList>
    </citation>
    <scope>NUCLEOTIDE SEQUENCE [LARGE SCALE GENOMIC DNA]</scope>
</reference>
<keyword evidence="3" id="KW-1185">Reference proteome</keyword>
<accession>A0A401TWC0</accession>
<sequence>VEGEGDAHLDVAPGRGARGSEIHGRGIARGLQEGGLDVAGPAQEDGCRRVRGRGRVGGRDRNALAVLVGVEAVEIGLRLARDLRGRDVAHGQVLGQHQRGGIERRLHRGPGVVGAGIVDRYAYEGEDRQYCEGEHHRDVAVG</sequence>
<evidence type="ECO:0000313" key="2">
    <source>
        <dbReference type="EMBL" id="GCC46939.1"/>
    </source>
</evidence>
<feature type="region of interest" description="Disordered" evidence="1">
    <location>
        <begin position="1"/>
        <end position="22"/>
    </location>
</feature>
<protein>
    <submittedName>
        <fullName evidence="2">Uncharacterized protein</fullName>
    </submittedName>
</protein>
<feature type="non-terminal residue" evidence="2">
    <location>
        <position position="1"/>
    </location>
</feature>
<organism evidence="2 3">
    <name type="scientific">Chiloscyllium punctatum</name>
    <name type="common">Brownbanded bambooshark</name>
    <name type="synonym">Hemiscyllium punctatum</name>
    <dbReference type="NCBI Taxonomy" id="137246"/>
    <lineage>
        <taxon>Eukaryota</taxon>
        <taxon>Metazoa</taxon>
        <taxon>Chordata</taxon>
        <taxon>Craniata</taxon>
        <taxon>Vertebrata</taxon>
        <taxon>Chondrichthyes</taxon>
        <taxon>Elasmobranchii</taxon>
        <taxon>Galeomorphii</taxon>
        <taxon>Galeoidea</taxon>
        <taxon>Orectolobiformes</taxon>
        <taxon>Hemiscylliidae</taxon>
        <taxon>Chiloscyllium</taxon>
    </lineage>
</organism>
<evidence type="ECO:0000256" key="1">
    <source>
        <dbReference type="SAM" id="MobiDB-lite"/>
    </source>
</evidence>
<dbReference type="AlphaFoldDB" id="A0A401TWC0"/>
<name>A0A401TWC0_CHIPU</name>
<evidence type="ECO:0000313" key="3">
    <source>
        <dbReference type="Proteomes" id="UP000287033"/>
    </source>
</evidence>
<proteinExistence type="predicted"/>
<comment type="caution">
    <text evidence="2">The sequence shown here is derived from an EMBL/GenBank/DDBJ whole genome shotgun (WGS) entry which is preliminary data.</text>
</comment>
<gene>
    <name evidence="2" type="ORF">chiPu_0031296</name>
</gene>
<dbReference type="Proteomes" id="UP000287033">
    <property type="component" value="Unassembled WGS sequence"/>
</dbReference>